<dbReference type="Proteomes" id="UP001501570">
    <property type="component" value="Unassembled WGS sequence"/>
</dbReference>
<keyword evidence="3" id="KW-1185">Reference proteome</keyword>
<organism evidence="2 3">
    <name type="scientific">Rugosimonospora acidiphila</name>
    <dbReference type="NCBI Taxonomy" id="556531"/>
    <lineage>
        <taxon>Bacteria</taxon>
        <taxon>Bacillati</taxon>
        <taxon>Actinomycetota</taxon>
        <taxon>Actinomycetes</taxon>
        <taxon>Micromonosporales</taxon>
        <taxon>Micromonosporaceae</taxon>
        <taxon>Rugosimonospora</taxon>
    </lineage>
</organism>
<dbReference type="SUPFAM" id="SSF64288">
    <property type="entry name" value="Chorismate lyase-like"/>
    <property type="match status" value="1"/>
</dbReference>
<evidence type="ECO:0000313" key="3">
    <source>
        <dbReference type="Proteomes" id="UP001501570"/>
    </source>
</evidence>
<proteinExistence type="predicted"/>
<accession>A0ABP9SBV5</accession>
<dbReference type="InterPro" id="IPR011663">
    <property type="entry name" value="UTRA"/>
</dbReference>
<protein>
    <recommendedName>
        <fullName evidence="1">UbiC transcription regulator-associated domain-containing protein</fullName>
    </recommendedName>
</protein>
<reference evidence="3" key="1">
    <citation type="journal article" date="2019" name="Int. J. Syst. Evol. Microbiol.">
        <title>The Global Catalogue of Microorganisms (GCM) 10K type strain sequencing project: providing services to taxonomists for standard genome sequencing and annotation.</title>
        <authorList>
            <consortium name="The Broad Institute Genomics Platform"/>
            <consortium name="The Broad Institute Genome Sequencing Center for Infectious Disease"/>
            <person name="Wu L."/>
            <person name="Ma J."/>
        </authorList>
    </citation>
    <scope>NUCLEOTIDE SEQUENCE [LARGE SCALE GENOMIC DNA]</scope>
    <source>
        <strain evidence="3">JCM 18304</strain>
    </source>
</reference>
<comment type="caution">
    <text evidence="2">The sequence shown here is derived from an EMBL/GenBank/DDBJ whole genome shotgun (WGS) entry which is preliminary data.</text>
</comment>
<dbReference type="Pfam" id="PF07702">
    <property type="entry name" value="UTRA"/>
    <property type="match status" value="1"/>
</dbReference>
<dbReference type="RefSeq" id="WP_345634096.1">
    <property type="nucleotide sequence ID" value="NZ_BAABJQ010000018.1"/>
</dbReference>
<name>A0ABP9SBV5_9ACTN</name>
<dbReference type="Gene3D" id="3.40.1410.10">
    <property type="entry name" value="Chorismate lyase-like"/>
    <property type="match status" value="1"/>
</dbReference>
<dbReference type="InterPro" id="IPR028978">
    <property type="entry name" value="Chorismate_lyase_/UTRA_dom_sf"/>
</dbReference>
<evidence type="ECO:0000259" key="1">
    <source>
        <dbReference type="Pfam" id="PF07702"/>
    </source>
</evidence>
<dbReference type="EMBL" id="BAABJQ010000018">
    <property type="protein sequence ID" value="GAA5192860.1"/>
    <property type="molecule type" value="Genomic_DNA"/>
</dbReference>
<sequence length="65" mass="7091">MACAREWLTTRRPTEEEARLLDIDPGDPVLSLGIAVHQASGEPIIASVAVLPGGRHEIEDTYPLR</sequence>
<evidence type="ECO:0000313" key="2">
    <source>
        <dbReference type="EMBL" id="GAA5192860.1"/>
    </source>
</evidence>
<feature type="domain" description="UbiC transcription regulator-associated" evidence="1">
    <location>
        <begin position="4"/>
        <end position="56"/>
    </location>
</feature>
<gene>
    <name evidence="2" type="ORF">GCM10023322_53360</name>
</gene>